<dbReference type="GO" id="GO:0006364">
    <property type="term" value="P:rRNA processing"/>
    <property type="evidence" value="ECO:0007669"/>
    <property type="project" value="InterPro"/>
</dbReference>
<dbReference type="PANTHER" id="PTHR12661:SF5">
    <property type="entry name" value="SUPPRESSOR OF SWI4 1 HOMOLOG"/>
    <property type="match status" value="1"/>
</dbReference>
<dbReference type="SMART" id="SM00879">
    <property type="entry name" value="Brix"/>
    <property type="match status" value="1"/>
</dbReference>
<dbReference type="GO" id="GO:0030687">
    <property type="term" value="C:preribosome, large subunit precursor"/>
    <property type="evidence" value="ECO:0007669"/>
    <property type="project" value="TreeGrafter"/>
</dbReference>
<proteinExistence type="predicted"/>
<evidence type="ECO:0000313" key="4">
    <source>
        <dbReference type="EMBL" id="TFL06937.1"/>
    </source>
</evidence>
<feature type="compositionally biased region" description="Basic residues" evidence="1">
    <location>
        <begin position="1"/>
        <end position="11"/>
    </location>
</feature>
<dbReference type="InterPro" id="IPR007109">
    <property type="entry name" value="Brix"/>
</dbReference>
<dbReference type="GO" id="GO:0019843">
    <property type="term" value="F:rRNA binding"/>
    <property type="evidence" value="ECO:0007669"/>
    <property type="project" value="InterPro"/>
</dbReference>
<dbReference type="Pfam" id="PF04427">
    <property type="entry name" value="Brix"/>
    <property type="match status" value="1"/>
</dbReference>
<dbReference type="OrthoDB" id="10261452at2759"/>
<dbReference type="EMBL" id="ML178814">
    <property type="protein sequence ID" value="TFL06937.1"/>
    <property type="molecule type" value="Genomic_DNA"/>
</dbReference>
<name>A0A5C3R014_9AGAR</name>
<dbReference type="Proteomes" id="UP000305067">
    <property type="component" value="Unassembled WGS sequence"/>
</dbReference>
<keyword evidence="5" id="KW-1185">Reference proteome</keyword>
<feature type="region of interest" description="Disordered" evidence="1">
    <location>
        <begin position="1"/>
        <end position="20"/>
    </location>
</feature>
<accession>A0A5C3R014</accession>
<protein>
    <submittedName>
        <fullName evidence="4">Brix domain-containing protein</fullName>
    </submittedName>
</protein>
<evidence type="ECO:0000259" key="3">
    <source>
        <dbReference type="PROSITE" id="PS50833"/>
    </source>
</evidence>
<keyword evidence="2" id="KW-0812">Transmembrane</keyword>
<dbReference type="GO" id="GO:0000027">
    <property type="term" value="P:ribosomal large subunit assembly"/>
    <property type="evidence" value="ECO:0007669"/>
    <property type="project" value="TreeGrafter"/>
</dbReference>
<dbReference type="PROSITE" id="PS50833">
    <property type="entry name" value="BRIX"/>
    <property type="match status" value="1"/>
</dbReference>
<feature type="domain" description="Brix" evidence="3">
    <location>
        <begin position="26"/>
        <end position="320"/>
    </location>
</feature>
<feature type="compositionally biased region" description="Low complexity" evidence="1">
    <location>
        <begin position="259"/>
        <end position="272"/>
    </location>
</feature>
<feature type="region of interest" description="Disordered" evidence="1">
    <location>
        <begin position="252"/>
        <end position="274"/>
    </location>
</feature>
<feature type="compositionally biased region" description="Basic and acidic residues" evidence="1">
    <location>
        <begin position="332"/>
        <end position="359"/>
    </location>
</feature>
<evidence type="ECO:0000313" key="5">
    <source>
        <dbReference type="Proteomes" id="UP000305067"/>
    </source>
</evidence>
<dbReference type="STRING" id="1884261.A0A5C3R014"/>
<reference evidence="4 5" key="1">
    <citation type="journal article" date="2019" name="Nat. Ecol. Evol.">
        <title>Megaphylogeny resolves global patterns of mushroom evolution.</title>
        <authorList>
            <person name="Varga T."/>
            <person name="Krizsan K."/>
            <person name="Foldi C."/>
            <person name="Dima B."/>
            <person name="Sanchez-Garcia M."/>
            <person name="Sanchez-Ramirez S."/>
            <person name="Szollosi G.J."/>
            <person name="Szarkandi J.G."/>
            <person name="Papp V."/>
            <person name="Albert L."/>
            <person name="Andreopoulos W."/>
            <person name="Angelini C."/>
            <person name="Antonin V."/>
            <person name="Barry K.W."/>
            <person name="Bougher N.L."/>
            <person name="Buchanan P."/>
            <person name="Buyck B."/>
            <person name="Bense V."/>
            <person name="Catcheside P."/>
            <person name="Chovatia M."/>
            <person name="Cooper J."/>
            <person name="Damon W."/>
            <person name="Desjardin D."/>
            <person name="Finy P."/>
            <person name="Geml J."/>
            <person name="Haridas S."/>
            <person name="Hughes K."/>
            <person name="Justo A."/>
            <person name="Karasinski D."/>
            <person name="Kautmanova I."/>
            <person name="Kiss B."/>
            <person name="Kocsube S."/>
            <person name="Kotiranta H."/>
            <person name="LaButti K.M."/>
            <person name="Lechner B.E."/>
            <person name="Liimatainen K."/>
            <person name="Lipzen A."/>
            <person name="Lukacs Z."/>
            <person name="Mihaltcheva S."/>
            <person name="Morgado L.N."/>
            <person name="Niskanen T."/>
            <person name="Noordeloos M.E."/>
            <person name="Ohm R.A."/>
            <person name="Ortiz-Santana B."/>
            <person name="Ovrebo C."/>
            <person name="Racz N."/>
            <person name="Riley R."/>
            <person name="Savchenko A."/>
            <person name="Shiryaev A."/>
            <person name="Soop K."/>
            <person name="Spirin V."/>
            <person name="Szebenyi C."/>
            <person name="Tomsovsky M."/>
            <person name="Tulloss R.E."/>
            <person name="Uehling J."/>
            <person name="Grigoriev I.V."/>
            <person name="Vagvolgyi C."/>
            <person name="Papp T."/>
            <person name="Martin F.M."/>
            <person name="Miettinen O."/>
            <person name="Hibbett D.S."/>
            <person name="Nagy L.G."/>
        </authorList>
    </citation>
    <scope>NUCLEOTIDE SEQUENCE [LARGE SCALE GENOMIC DNA]</scope>
    <source>
        <strain evidence="4 5">CBS 309.79</strain>
    </source>
</reference>
<keyword evidence="2" id="KW-1133">Transmembrane helix</keyword>
<dbReference type="InterPro" id="IPR045112">
    <property type="entry name" value="PPAN-like"/>
</dbReference>
<feature type="region of interest" description="Disordered" evidence="1">
    <location>
        <begin position="332"/>
        <end position="440"/>
    </location>
</feature>
<feature type="transmembrane region" description="Helical" evidence="2">
    <location>
        <begin position="70"/>
        <end position="88"/>
    </location>
</feature>
<evidence type="ECO:0000256" key="2">
    <source>
        <dbReference type="SAM" id="Phobius"/>
    </source>
</evidence>
<feature type="compositionally biased region" description="Basic residues" evidence="1">
    <location>
        <begin position="431"/>
        <end position="440"/>
    </location>
</feature>
<dbReference type="PANTHER" id="PTHR12661">
    <property type="entry name" value="PETER PAN-RELATED"/>
    <property type="match status" value="1"/>
</dbReference>
<feature type="compositionally biased region" description="Acidic residues" evidence="1">
    <location>
        <begin position="373"/>
        <end position="425"/>
    </location>
</feature>
<evidence type="ECO:0000256" key="1">
    <source>
        <dbReference type="SAM" id="MobiDB-lite"/>
    </source>
</evidence>
<keyword evidence="2" id="KW-0472">Membrane</keyword>
<organism evidence="4 5">
    <name type="scientific">Pterulicium gracile</name>
    <dbReference type="NCBI Taxonomy" id="1884261"/>
    <lineage>
        <taxon>Eukaryota</taxon>
        <taxon>Fungi</taxon>
        <taxon>Dikarya</taxon>
        <taxon>Basidiomycota</taxon>
        <taxon>Agaricomycotina</taxon>
        <taxon>Agaricomycetes</taxon>
        <taxon>Agaricomycetidae</taxon>
        <taxon>Agaricales</taxon>
        <taxon>Pleurotineae</taxon>
        <taxon>Pterulaceae</taxon>
        <taxon>Pterulicium</taxon>
    </lineage>
</organism>
<gene>
    <name evidence="4" type="ORF">BDV98DRAFT_646724</name>
</gene>
<dbReference type="AlphaFoldDB" id="A0A5C3R014"/>
<sequence>MGRRRKNRTHLKGAQDEKSLTSASVPKSFVIKHGPVGRSLAQLVRDFRKVMEPNTASRLRERTRNKLKDYLVMAPALNVSHLLAFTLTPKAPSLRIVRLSNGPTLSFRIERYSLMRDLLSSKRHSRSVGMEYLSPPLLVLASFPNPSDPSTPPHLSLVLKTFQSLFPPLSPHALAISSARRVVLVAYNADRGTVDVRHYIITVRPVGVSRRVRRIVEGATSKSKGTTGKSMLDLGNEADVADFLLRNRAGGTSESGYESAASSTDVDSAAGSDAERNAVSLPADFVGRGNTKGSKKAVRLEEVGPRLELKLIKVVEGVPGKEGGVLFHEFVKKSKKDAQKQQREHAERAKIRKQRREEQEANVARKKGKSKEDDDEDASDGDVDMDDDDEDDGVGVWDDDEEVNEDEFDDLSGDEGGESSEDEQEAAPPPPRKKSKKGKP</sequence>